<dbReference type="EMBL" id="ML978343">
    <property type="protein sequence ID" value="KAF2023509.1"/>
    <property type="molecule type" value="Genomic_DNA"/>
</dbReference>
<dbReference type="OrthoDB" id="5327538at2759"/>
<keyword evidence="2" id="KW-1185">Reference proteome</keyword>
<evidence type="ECO:0008006" key="3">
    <source>
        <dbReference type="Google" id="ProtNLM"/>
    </source>
</evidence>
<comment type="caution">
    <text evidence="1">The sequence shown here is derived from an EMBL/GenBank/DDBJ whole genome shotgun (WGS) entry which is preliminary data.</text>
</comment>
<evidence type="ECO:0000313" key="2">
    <source>
        <dbReference type="Proteomes" id="UP000799777"/>
    </source>
</evidence>
<sequence length="387" mass="43533">ATYASAATNVELESSKLLFGEIPLTSATTIDGRSTRQTSAICILILSTSSVFVRFWLNDPCRENLLNHLDSDDLVNLRLVSHDFSERAALHLFESITSTFRTSTFSKPARIETLSRIGRHVKTFTFRMLHTPETFLPQIVNPQTGEQMKFNYQPQVGSTQKGRARDKKSKYGSWEMQDLLLKQYPPLFHAATNVPAFVSAFFVLTNLTHLKISCPGFNTAHRNSRSTVDYALISIRIAVERGSLHSLSSLSLHPLYPGGLLYIYPVRSFGSTPSSAEQWGQVRRLSICMDFNPSSSLRIRPQSLEHLRILQAYLQAFSRTLTCLSFRWEGSRGPSPLSLDTEPCMFSVQDECVHPSMRGCTSGLPTLIFPRLRYMNLKNVVMDAGQI</sequence>
<feature type="non-terminal residue" evidence="1">
    <location>
        <position position="1"/>
    </location>
</feature>
<reference evidence="1" key="1">
    <citation type="journal article" date="2020" name="Stud. Mycol.">
        <title>101 Dothideomycetes genomes: a test case for predicting lifestyles and emergence of pathogens.</title>
        <authorList>
            <person name="Haridas S."/>
            <person name="Albert R."/>
            <person name="Binder M."/>
            <person name="Bloem J."/>
            <person name="Labutti K."/>
            <person name="Salamov A."/>
            <person name="Andreopoulos B."/>
            <person name="Baker S."/>
            <person name="Barry K."/>
            <person name="Bills G."/>
            <person name="Bluhm B."/>
            <person name="Cannon C."/>
            <person name="Castanera R."/>
            <person name="Culley D."/>
            <person name="Daum C."/>
            <person name="Ezra D."/>
            <person name="Gonzalez J."/>
            <person name="Henrissat B."/>
            <person name="Kuo A."/>
            <person name="Liang C."/>
            <person name="Lipzen A."/>
            <person name="Lutzoni F."/>
            <person name="Magnuson J."/>
            <person name="Mondo S."/>
            <person name="Nolan M."/>
            <person name="Ohm R."/>
            <person name="Pangilinan J."/>
            <person name="Park H.-J."/>
            <person name="Ramirez L."/>
            <person name="Alfaro M."/>
            <person name="Sun H."/>
            <person name="Tritt A."/>
            <person name="Yoshinaga Y."/>
            <person name="Zwiers L.-H."/>
            <person name="Turgeon B."/>
            <person name="Goodwin S."/>
            <person name="Spatafora J."/>
            <person name="Crous P."/>
            <person name="Grigoriev I."/>
        </authorList>
    </citation>
    <scope>NUCLEOTIDE SEQUENCE</scope>
    <source>
        <strain evidence="1">CBS 110217</strain>
    </source>
</reference>
<gene>
    <name evidence="1" type="ORF">EK21DRAFT_17378</name>
</gene>
<proteinExistence type="predicted"/>
<name>A0A9P4GXW8_9PLEO</name>
<accession>A0A9P4GXW8</accession>
<evidence type="ECO:0000313" key="1">
    <source>
        <dbReference type="EMBL" id="KAF2023509.1"/>
    </source>
</evidence>
<organism evidence="1 2">
    <name type="scientific">Setomelanomma holmii</name>
    <dbReference type="NCBI Taxonomy" id="210430"/>
    <lineage>
        <taxon>Eukaryota</taxon>
        <taxon>Fungi</taxon>
        <taxon>Dikarya</taxon>
        <taxon>Ascomycota</taxon>
        <taxon>Pezizomycotina</taxon>
        <taxon>Dothideomycetes</taxon>
        <taxon>Pleosporomycetidae</taxon>
        <taxon>Pleosporales</taxon>
        <taxon>Pleosporineae</taxon>
        <taxon>Phaeosphaeriaceae</taxon>
        <taxon>Setomelanomma</taxon>
    </lineage>
</organism>
<dbReference type="Proteomes" id="UP000799777">
    <property type="component" value="Unassembled WGS sequence"/>
</dbReference>
<feature type="non-terminal residue" evidence="1">
    <location>
        <position position="387"/>
    </location>
</feature>
<protein>
    <recommendedName>
        <fullName evidence="3">F-box domain-containing protein</fullName>
    </recommendedName>
</protein>
<dbReference type="AlphaFoldDB" id="A0A9P4GXW8"/>